<dbReference type="PANTHER" id="PTHR46238">
    <property type="entry name" value="REVERSE TRANSCRIPTASE DOMAIN-CONTAINING PROTEIN"/>
    <property type="match status" value="1"/>
</dbReference>
<dbReference type="PANTHER" id="PTHR46238:SF8">
    <property type="entry name" value="ENDONUCLEASE_EXONUCLEASE_PHOSPHATASE DOMAIN-CONTAINING PROTEIN"/>
    <property type="match status" value="1"/>
</dbReference>
<sequence>MQKKLAENGTRLILKSSKLLSCGERQEPTVDDHGEAMEEVQYFLHLRIDMAADGSVDLAVKSRINAAWMRVRESSGTFCDRWCSKTVKGKVYRIVVIPTMLYGSEYWLVIEKHERQVHSVEMRMLRWAGFDWTGSGRRTPRQSCKGLLSS</sequence>
<name>A0A7I4XTN6_HAECO</name>
<keyword evidence="1" id="KW-1185">Reference proteome</keyword>
<evidence type="ECO:0000313" key="2">
    <source>
        <dbReference type="WBParaSite" id="HCON_00010020-00001"/>
    </source>
</evidence>
<proteinExistence type="predicted"/>
<accession>A0A7I4XTN6</accession>
<protein>
    <submittedName>
        <fullName evidence="2">Uncharacterized protein</fullName>
    </submittedName>
</protein>
<organism evidence="1 2">
    <name type="scientific">Haemonchus contortus</name>
    <name type="common">Barber pole worm</name>
    <dbReference type="NCBI Taxonomy" id="6289"/>
    <lineage>
        <taxon>Eukaryota</taxon>
        <taxon>Metazoa</taxon>
        <taxon>Ecdysozoa</taxon>
        <taxon>Nematoda</taxon>
        <taxon>Chromadorea</taxon>
        <taxon>Rhabditida</taxon>
        <taxon>Rhabditina</taxon>
        <taxon>Rhabditomorpha</taxon>
        <taxon>Strongyloidea</taxon>
        <taxon>Trichostrongylidae</taxon>
        <taxon>Haemonchus</taxon>
    </lineage>
</organism>
<dbReference type="OrthoDB" id="424543at2759"/>
<dbReference type="WBParaSite" id="HCON_00010020-00001">
    <property type="protein sequence ID" value="HCON_00010020-00001"/>
    <property type="gene ID" value="HCON_00010020"/>
</dbReference>
<reference evidence="2" key="1">
    <citation type="submission" date="2020-12" db="UniProtKB">
        <authorList>
            <consortium name="WormBaseParasite"/>
        </authorList>
    </citation>
    <scope>IDENTIFICATION</scope>
    <source>
        <strain evidence="2">MHco3</strain>
    </source>
</reference>
<evidence type="ECO:0000313" key="1">
    <source>
        <dbReference type="Proteomes" id="UP000025227"/>
    </source>
</evidence>
<dbReference type="AlphaFoldDB" id="A0A7I4XTN6"/>
<dbReference type="Proteomes" id="UP000025227">
    <property type="component" value="Unplaced"/>
</dbReference>